<keyword evidence="3" id="KW-0804">Transcription</keyword>
<dbReference type="GO" id="GO:0006355">
    <property type="term" value="P:regulation of DNA-templated transcription"/>
    <property type="evidence" value="ECO:0007669"/>
    <property type="project" value="InterPro"/>
</dbReference>
<dbReference type="PANTHER" id="PTHR15950">
    <property type="entry name" value="TRANSCRIPTION COFACTOR VESTIGIAL-LIKE PROTEIN"/>
    <property type="match status" value="1"/>
</dbReference>
<evidence type="ECO:0000313" key="8">
    <source>
        <dbReference type="Proteomes" id="UP001501920"/>
    </source>
</evidence>
<sequence>LEVAAGGPCMVELKTKQQSETLLYTYFQGDINSKVDEHFSRALRKLTKPKGDNSKNKRTRRSAKTGNSDALSLIIRTKQEEHHESSTVQFNILVATKIVYNFLLI</sequence>
<name>A0A3B4EA35_PYGNA</name>
<dbReference type="Pfam" id="PF07545">
    <property type="entry name" value="Vg_Tdu"/>
    <property type="match status" value="1"/>
</dbReference>
<evidence type="ECO:0000256" key="2">
    <source>
        <dbReference type="ARBA" id="ARBA00023015"/>
    </source>
</evidence>
<feature type="region of interest" description="Disordered" evidence="6">
    <location>
        <begin position="44"/>
        <end position="69"/>
    </location>
</feature>
<evidence type="ECO:0000313" key="7">
    <source>
        <dbReference type="Ensembl" id="ENSPNAP00000032164.2"/>
    </source>
</evidence>
<accession>A0A3B4EA35</accession>
<proteinExistence type="inferred from homology"/>
<keyword evidence="2" id="KW-0805">Transcription regulation</keyword>
<evidence type="ECO:0000256" key="1">
    <source>
        <dbReference type="ARBA" id="ARBA00004123"/>
    </source>
</evidence>
<dbReference type="PANTHER" id="PTHR15950:SF23">
    <property type="entry name" value="SI:CH73-52F15.5-RELATED"/>
    <property type="match status" value="1"/>
</dbReference>
<evidence type="ECO:0000256" key="3">
    <source>
        <dbReference type="ARBA" id="ARBA00023163"/>
    </source>
</evidence>
<dbReference type="Proteomes" id="UP001501920">
    <property type="component" value="Chromosome 8"/>
</dbReference>
<protein>
    <submittedName>
        <fullName evidence="7">Uncharacterized protein</fullName>
    </submittedName>
</protein>
<reference evidence="7" key="2">
    <citation type="submission" date="2025-08" db="UniProtKB">
        <authorList>
            <consortium name="Ensembl"/>
        </authorList>
    </citation>
    <scope>IDENTIFICATION</scope>
</reference>
<reference evidence="7 8" key="1">
    <citation type="submission" date="2020-10" db="EMBL/GenBank/DDBJ databases">
        <title>Pygocentrus nattereri (red-bellied piranha) genome, fPygNat1, primary haplotype.</title>
        <authorList>
            <person name="Myers G."/>
            <person name="Meyer A."/>
            <person name="Karagic N."/>
            <person name="Pippel M."/>
            <person name="Winkler S."/>
            <person name="Tracey A."/>
            <person name="Wood J."/>
            <person name="Formenti G."/>
            <person name="Howe K."/>
            <person name="Fedrigo O."/>
            <person name="Jarvis E.D."/>
        </authorList>
    </citation>
    <scope>NUCLEOTIDE SEQUENCE [LARGE SCALE GENOMIC DNA]</scope>
</reference>
<comment type="subcellular location">
    <subcellularLocation>
        <location evidence="1">Nucleus</location>
    </subcellularLocation>
</comment>
<dbReference type="GeneTree" id="ENSGT00990000205769"/>
<dbReference type="AlphaFoldDB" id="A0A3B4EA35"/>
<dbReference type="GO" id="GO:0005634">
    <property type="term" value="C:nucleus"/>
    <property type="evidence" value="ECO:0007669"/>
    <property type="project" value="UniProtKB-SubCell"/>
</dbReference>
<dbReference type="InterPro" id="IPR011520">
    <property type="entry name" value="Vg_fam"/>
</dbReference>
<dbReference type="Ensembl" id="ENSPNAT00000021644.2">
    <property type="protein sequence ID" value="ENSPNAP00000032164.2"/>
    <property type="gene ID" value="ENSPNAG00000019808.2"/>
</dbReference>
<evidence type="ECO:0000256" key="6">
    <source>
        <dbReference type="SAM" id="MobiDB-lite"/>
    </source>
</evidence>
<reference evidence="7" key="3">
    <citation type="submission" date="2025-09" db="UniProtKB">
        <authorList>
            <consortium name="Ensembl"/>
        </authorList>
    </citation>
    <scope>IDENTIFICATION</scope>
</reference>
<keyword evidence="4" id="KW-0539">Nucleus</keyword>
<evidence type="ECO:0000256" key="5">
    <source>
        <dbReference type="ARBA" id="ARBA00025784"/>
    </source>
</evidence>
<organism evidence="7 8">
    <name type="scientific">Pygocentrus nattereri</name>
    <name type="common">Red-bellied piranha</name>
    <dbReference type="NCBI Taxonomy" id="42514"/>
    <lineage>
        <taxon>Eukaryota</taxon>
        <taxon>Metazoa</taxon>
        <taxon>Chordata</taxon>
        <taxon>Craniata</taxon>
        <taxon>Vertebrata</taxon>
        <taxon>Euteleostomi</taxon>
        <taxon>Actinopterygii</taxon>
        <taxon>Neopterygii</taxon>
        <taxon>Teleostei</taxon>
        <taxon>Ostariophysi</taxon>
        <taxon>Characiformes</taxon>
        <taxon>Characoidei</taxon>
        <taxon>Pygocentrus</taxon>
    </lineage>
</organism>
<evidence type="ECO:0000256" key="4">
    <source>
        <dbReference type="ARBA" id="ARBA00023242"/>
    </source>
</evidence>
<comment type="similarity">
    <text evidence="5">Belongs to the vestigial family.</text>
</comment>
<keyword evidence="8" id="KW-1185">Reference proteome</keyword>